<dbReference type="PROSITE" id="PS50835">
    <property type="entry name" value="IG_LIKE"/>
    <property type="match status" value="1"/>
</dbReference>
<keyword evidence="1" id="KW-0479">Metal-binding</keyword>
<feature type="compositionally biased region" description="Low complexity" evidence="2">
    <location>
        <begin position="24"/>
        <end position="40"/>
    </location>
</feature>
<keyword evidence="6" id="KW-1185">Reference proteome</keyword>
<sequence length="424" mass="46552">MSFEQRYSPQGDQNQTLLPPTQQVSPGPRLSSSGGSVSNGYHYNMPGRRSSVSTAPYTIPIKSANSNSTPTHIQRLSSSYNGTSSSFPLNSGGMSSSPHTGGPIHSHFHQQQTQQSHLGTSVPMLSREFVVRRISEGETGRLKEELKCEACGKGYKHISSLAKHLWEHTPEWNMTKKLLISKHQQVQLLEAASILCSMTENGSENGGFRSRSQSLSTPPPSFYAQQHQMGPNNHQQQQVNSISNNSHQLPQKLEADLGGLRETEPPVSPSPEVPNDENSSTSPLSIEEQTRASTNTTINTPNSSSLQTPSQPISTSTSRVPIYTTTLRKNSVSRYPPSSLSVSVSSTPRKTMMYEKSSKPNDLLSQYEKDGLIALKAEDLGPFSGDESENDDDDNDDDGQNFGKKFVPRDNREDDQQVFGELED</sequence>
<feature type="domain" description="C2H2-type" evidence="3">
    <location>
        <begin position="146"/>
        <end position="173"/>
    </location>
</feature>
<dbReference type="AlphaFoldDB" id="A0A9P8NWF7"/>
<name>A0A9P8NWF7_9ASCO</name>
<dbReference type="Proteomes" id="UP000769157">
    <property type="component" value="Unassembled WGS sequence"/>
</dbReference>
<dbReference type="PROSITE" id="PS50157">
    <property type="entry name" value="ZINC_FINGER_C2H2_2"/>
    <property type="match status" value="1"/>
</dbReference>
<feature type="compositionally biased region" description="Low complexity" evidence="2">
    <location>
        <begin position="293"/>
        <end position="318"/>
    </location>
</feature>
<dbReference type="GeneID" id="70239026"/>
<feature type="compositionally biased region" description="Basic and acidic residues" evidence="2">
    <location>
        <begin position="367"/>
        <end position="379"/>
    </location>
</feature>
<feature type="compositionally biased region" description="Polar residues" evidence="2">
    <location>
        <begin position="63"/>
        <end position="99"/>
    </location>
</feature>
<feature type="compositionally biased region" description="Acidic residues" evidence="2">
    <location>
        <begin position="386"/>
        <end position="399"/>
    </location>
</feature>
<dbReference type="PROSITE" id="PS00028">
    <property type="entry name" value="ZINC_FINGER_C2H2_1"/>
    <property type="match status" value="1"/>
</dbReference>
<feature type="region of interest" description="Disordered" evidence="2">
    <location>
        <begin position="62"/>
        <end position="119"/>
    </location>
</feature>
<feature type="compositionally biased region" description="Low complexity" evidence="2">
    <location>
        <begin position="332"/>
        <end position="348"/>
    </location>
</feature>
<proteinExistence type="predicted"/>
<comment type="caution">
    <text evidence="5">The sequence shown here is derived from an EMBL/GenBank/DDBJ whole genome shotgun (WGS) entry which is preliminary data.</text>
</comment>
<evidence type="ECO:0000256" key="1">
    <source>
        <dbReference type="PROSITE-ProRule" id="PRU00042"/>
    </source>
</evidence>
<evidence type="ECO:0000259" key="4">
    <source>
        <dbReference type="PROSITE" id="PS50835"/>
    </source>
</evidence>
<feature type="compositionally biased region" description="Low complexity" evidence="2">
    <location>
        <begin position="232"/>
        <end position="243"/>
    </location>
</feature>
<gene>
    <name evidence="5" type="ORF">OGAPHI_007062</name>
</gene>
<dbReference type="InterPro" id="IPR013087">
    <property type="entry name" value="Znf_C2H2_type"/>
</dbReference>
<feature type="domain" description="Ig-like" evidence="4">
    <location>
        <begin position="123"/>
        <end position="216"/>
    </location>
</feature>
<organism evidence="5 6">
    <name type="scientific">Ogataea philodendri</name>
    <dbReference type="NCBI Taxonomy" id="1378263"/>
    <lineage>
        <taxon>Eukaryota</taxon>
        <taxon>Fungi</taxon>
        <taxon>Dikarya</taxon>
        <taxon>Ascomycota</taxon>
        <taxon>Saccharomycotina</taxon>
        <taxon>Pichiomycetes</taxon>
        <taxon>Pichiales</taxon>
        <taxon>Pichiaceae</taxon>
        <taxon>Ogataea</taxon>
    </lineage>
</organism>
<dbReference type="GO" id="GO:0008270">
    <property type="term" value="F:zinc ion binding"/>
    <property type="evidence" value="ECO:0007669"/>
    <property type="project" value="UniProtKB-KW"/>
</dbReference>
<keyword evidence="1" id="KW-0863">Zinc-finger</keyword>
<dbReference type="EMBL" id="JAEUBE010000504">
    <property type="protein sequence ID" value="KAH3660476.1"/>
    <property type="molecule type" value="Genomic_DNA"/>
</dbReference>
<evidence type="ECO:0000259" key="3">
    <source>
        <dbReference type="PROSITE" id="PS50157"/>
    </source>
</evidence>
<reference evidence="5" key="2">
    <citation type="submission" date="2021-01" db="EMBL/GenBank/DDBJ databases">
        <authorList>
            <person name="Schikora-Tamarit M.A."/>
        </authorList>
    </citation>
    <scope>NUCLEOTIDE SEQUENCE</scope>
    <source>
        <strain evidence="5">CBS6075</strain>
    </source>
</reference>
<evidence type="ECO:0000256" key="2">
    <source>
        <dbReference type="SAM" id="MobiDB-lite"/>
    </source>
</evidence>
<accession>A0A9P8NWF7</accession>
<reference evidence="5" key="1">
    <citation type="journal article" date="2021" name="Open Biol.">
        <title>Shared evolutionary footprints suggest mitochondrial oxidative damage underlies multiple complex I losses in fungi.</title>
        <authorList>
            <person name="Schikora-Tamarit M.A."/>
            <person name="Marcet-Houben M."/>
            <person name="Nosek J."/>
            <person name="Gabaldon T."/>
        </authorList>
    </citation>
    <scope>NUCLEOTIDE SEQUENCE</scope>
    <source>
        <strain evidence="5">CBS6075</strain>
    </source>
</reference>
<evidence type="ECO:0000313" key="6">
    <source>
        <dbReference type="Proteomes" id="UP000769157"/>
    </source>
</evidence>
<protein>
    <recommendedName>
        <fullName evidence="7">C2H2-type domain-containing protein</fullName>
    </recommendedName>
</protein>
<dbReference type="InterPro" id="IPR007110">
    <property type="entry name" value="Ig-like_dom"/>
</dbReference>
<dbReference type="OrthoDB" id="2152896at2759"/>
<feature type="region of interest" description="Disordered" evidence="2">
    <location>
        <begin position="202"/>
        <end position="243"/>
    </location>
</feature>
<evidence type="ECO:0000313" key="5">
    <source>
        <dbReference type="EMBL" id="KAH3660476.1"/>
    </source>
</evidence>
<feature type="region of interest" description="Disordered" evidence="2">
    <location>
        <begin position="1"/>
        <end position="49"/>
    </location>
</feature>
<dbReference type="RefSeq" id="XP_046058179.1">
    <property type="nucleotide sequence ID" value="XM_046208417.1"/>
</dbReference>
<feature type="region of interest" description="Disordered" evidence="2">
    <location>
        <begin position="260"/>
        <end position="424"/>
    </location>
</feature>
<evidence type="ECO:0008006" key="7">
    <source>
        <dbReference type="Google" id="ProtNLM"/>
    </source>
</evidence>
<feature type="compositionally biased region" description="Polar residues" evidence="2">
    <location>
        <begin position="1"/>
        <end position="23"/>
    </location>
</feature>
<keyword evidence="1" id="KW-0862">Zinc</keyword>